<organism evidence="5">
    <name type="scientific">Serratia marcescens</name>
    <dbReference type="NCBI Taxonomy" id="615"/>
    <lineage>
        <taxon>Bacteria</taxon>
        <taxon>Pseudomonadati</taxon>
        <taxon>Pseudomonadota</taxon>
        <taxon>Gammaproteobacteria</taxon>
        <taxon>Enterobacterales</taxon>
        <taxon>Yersiniaceae</taxon>
        <taxon>Serratia</taxon>
    </lineage>
</organism>
<dbReference type="GO" id="GO:0008757">
    <property type="term" value="F:S-adenosylmethionine-dependent methyltransferase activity"/>
    <property type="evidence" value="ECO:0007669"/>
    <property type="project" value="UniProtKB-ARBA"/>
</dbReference>
<dbReference type="PROSITE" id="PS51143">
    <property type="entry name" value="MT_A70"/>
    <property type="match status" value="1"/>
</dbReference>
<dbReference type="REBASE" id="157819">
    <property type="entry name" value="M.Sma146ORF361P"/>
</dbReference>
<dbReference type="EMBL" id="LT575490">
    <property type="protein sequence ID" value="SAY41697.1"/>
    <property type="molecule type" value="Genomic_DNA"/>
</dbReference>
<keyword evidence="1" id="KW-0489">Methyltransferase</keyword>
<evidence type="ECO:0000313" key="5">
    <source>
        <dbReference type="EMBL" id="SAY41697.1"/>
    </source>
</evidence>
<dbReference type="Pfam" id="PF05063">
    <property type="entry name" value="MT-A70"/>
    <property type="match status" value="2"/>
</dbReference>
<proteinExistence type="inferred from homology"/>
<keyword evidence="3" id="KW-0949">S-adenosyl-L-methionine</keyword>
<evidence type="ECO:0000256" key="2">
    <source>
        <dbReference type="ARBA" id="ARBA00022679"/>
    </source>
</evidence>
<keyword evidence="2" id="KW-0808">Transferase</keyword>
<gene>
    <name evidence="5" type="ORF">PWN146_00361</name>
</gene>
<name>A0A1C3H9I1_SERMA</name>
<evidence type="ECO:0000256" key="4">
    <source>
        <dbReference type="PROSITE-ProRule" id="PRU00489"/>
    </source>
</evidence>
<dbReference type="PANTHER" id="PTHR12829">
    <property type="entry name" value="N6-ADENOSINE-METHYLTRANSFERASE"/>
    <property type="match status" value="1"/>
</dbReference>
<comment type="similarity">
    <text evidence="4">Belongs to the MT-A70-like family.</text>
</comment>
<evidence type="ECO:0000256" key="1">
    <source>
        <dbReference type="ARBA" id="ARBA00022603"/>
    </source>
</evidence>
<dbReference type="GO" id="GO:0008173">
    <property type="term" value="F:RNA methyltransferase activity"/>
    <property type="evidence" value="ECO:0007669"/>
    <property type="project" value="UniProtKB-ARBA"/>
</dbReference>
<reference evidence="5" key="1">
    <citation type="submission" date="2016-05" db="EMBL/GenBank/DDBJ databases">
        <authorList>
            <person name="Cock P.J.A."/>
            <person name="Cock P.J.A."/>
        </authorList>
    </citation>
    <scope>NUCLEOTIDE SEQUENCE</scope>
    <source>
        <strain evidence="5">PWN146_assembly</strain>
    </source>
</reference>
<evidence type="ECO:0008006" key="6">
    <source>
        <dbReference type="Google" id="ProtNLM"/>
    </source>
</evidence>
<accession>A0A1C3H9I1</accession>
<dbReference type="InterPro" id="IPR007757">
    <property type="entry name" value="MT-A70-like"/>
</dbReference>
<protein>
    <recommendedName>
        <fullName evidence="6">DNA methyltransferase</fullName>
    </recommendedName>
</protein>
<sequence length="220" mass="24661">MTYQPIYADPPWSYGNTVSNGAADNHYSTMSMTDLKRLPVWAAAAPDSVLAMWYTGNHSQEAIALAEAWGFSVRTMKAFTWVKLNQQAELRFNKALEQQTIFDFTDLLDMLNAETRMNGGNYTRANSEDVLIAVRGHGIERASASVKQVVFSCLGEHSAKPWEVRQRLELLYGDVSRIELFSRGDAPGWDHWGNQCPVSSLTLMPAAFRKTFSAAQPENF</sequence>
<dbReference type="PANTHER" id="PTHR12829:SF7">
    <property type="entry name" value="N6-ADENOSINE-METHYLTRANSFERASE CATALYTIC SUBUNIT"/>
    <property type="match status" value="1"/>
</dbReference>
<dbReference type="AlphaFoldDB" id="A0A1C3H9I1"/>
<dbReference type="GO" id="GO:0032259">
    <property type="term" value="P:methylation"/>
    <property type="evidence" value="ECO:0007669"/>
    <property type="project" value="UniProtKB-KW"/>
</dbReference>
<evidence type="ECO:0000256" key="3">
    <source>
        <dbReference type="ARBA" id="ARBA00022691"/>
    </source>
</evidence>